<dbReference type="FunFam" id="3.30.70.60:FF:000001">
    <property type="entry name" value="Elongation factor 1-beta 1 like"/>
    <property type="match status" value="1"/>
</dbReference>
<dbReference type="SMART" id="SM01182">
    <property type="entry name" value="EF-1_beta_acid"/>
    <property type="match status" value="1"/>
</dbReference>
<gene>
    <name evidence="10" type="ORF">HPB51_015393</name>
</gene>
<evidence type="ECO:0000256" key="6">
    <source>
        <dbReference type="SAM" id="Coils"/>
    </source>
</evidence>
<reference evidence="10" key="1">
    <citation type="journal article" date="2020" name="Cell">
        <title>Large-Scale Comparative Analyses of Tick Genomes Elucidate Their Genetic Diversity and Vector Capacities.</title>
        <authorList>
            <consortium name="Tick Genome and Microbiome Consortium (TIGMIC)"/>
            <person name="Jia N."/>
            <person name="Wang J."/>
            <person name="Shi W."/>
            <person name="Du L."/>
            <person name="Sun Y."/>
            <person name="Zhan W."/>
            <person name="Jiang J.F."/>
            <person name="Wang Q."/>
            <person name="Zhang B."/>
            <person name="Ji P."/>
            <person name="Bell-Sakyi L."/>
            <person name="Cui X.M."/>
            <person name="Yuan T.T."/>
            <person name="Jiang B.G."/>
            <person name="Yang W.F."/>
            <person name="Lam T.T."/>
            <person name="Chang Q.C."/>
            <person name="Ding S.J."/>
            <person name="Wang X.J."/>
            <person name="Zhu J.G."/>
            <person name="Ruan X.D."/>
            <person name="Zhao L."/>
            <person name="Wei J.T."/>
            <person name="Ye R.Z."/>
            <person name="Que T.C."/>
            <person name="Du C.H."/>
            <person name="Zhou Y.H."/>
            <person name="Cheng J.X."/>
            <person name="Dai P.F."/>
            <person name="Guo W.B."/>
            <person name="Han X.H."/>
            <person name="Huang E.J."/>
            <person name="Li L.F."/>
            <person name="Wei W."/>
            <person name="Gao Y.C."/>
            <person name="Liu J.Z."/>
            <person name="Shao H.Z."/>
            <person name="Wang X."/>
            <person name="Wang C.C."/>
            <person name="Yang T.C."/>
            <person name="Huo Q.B."/>
            <person name="Li W."/>
            <person name="Chen H.Y."/>
            <person name="Chen S.E."/>
            <person name="Zhou L.G."/>
            <person name="Ni X.B."/>
            <person name="Tian J.H."/>
            <person name="Sheng Y."/>
            <person name="Liu T."/>
            <person name="Pan Y.S."/>
            <person name="Xia L.Y."/>
            <person name="Li J."/>
            <person name="Zhao F."/>
            <person name="Cao W.C."/>
        </authorList>
    </citation>
    <scope>NUCLEOTIDE SEQUENCE</scope>
    <source>
        <strain evidence="10">Rmic-2018</strain>
    </source>
</reference>
<evidence type="ECO:0000259" key="8">
    <source>
        <dbReference type="SMART" id="SM00888"/>
    </source>
</evidence>
<dbReference type="Pfam" id="PF10587">
    <property type="entry name" value="EF-1_beta_acid"/>
    <property type="match status" value="1"/>
</dbReference>
<dbReference type="GO" id="GO:0005853">
    <property type="term" value="C:eukaryotic translation elongation factor 1 complex"/>
    <property type="evidence" value="ECO:0007669"/>
    <property type="project" value="InterPro"/>
</dbReference>
<feature type="domain" description="Elongation factor 1 beta central acidic region eukaryote" evidence="9">
    <location>
        <begin position="274"/>
        <end position="298"/>
    </location>
</feature>
<evidence type="ECO:0000256" key="3">
    <source>
        <dbReference type="ARBA" id="ARBA00022768"/>
    </source>
</evidence>
<evidence type="ECO:0000256" key="4">
    <source>
        <dbReference type="ARBA" id="ARBA00022917"/>
    </source>
</evidence>
<protein>
    <submittedName>
        <fullName evidence="10">Uncharacterized protein</fullName>
    </submittedName>
</protein>
<dbReference type="GO" id="GO:0006313">
    <property type="term" value="P:DNA transposition"/>
    <property type="evidence" value="ECO:0007669"/>
    <property type="project" value="InterPro"/>
</dbReference>
<dbReference type="InterPro" id="IPR018940">
    <property type="entry name" value="EF-1_beta_acid_region_euk"/>
</dbReference>
<dbReference type="GO" id="GO:0005634">
    <property type="term" value="C:nucleus"/>
    <property type="evidence" value="ECO:0007669"/>
    <property type="project" value="UniProtKB-SubCell"/>
</dbReference>
<evidence type="ECO:0000256" key="1">
    <source>
        <dbReference type="ARBA" id="ARBA00004123"/>
    </source>
</evidence>
<dbReference type="Pfam" id="PF13384">
    <property type="entry name" value="HTH_23"/>
    <property type="match status" value="1"/>
</dbReference>
<feature type="region of interest" description="Disordered" evidence="7">
    <location>
        <begin position="255"/>
        <end position="285"/>
    </location>
</feature>
<dbReference type="SUPFAM" id="SSF54984">
    <property type="entry name" value="eEF-1beta-like"/>
    <property type="match status" value="1"/>
</dbReference>
<evidence type="ECO:0000256" key="5">
    <source>
        <dbReference type="RuleBase" id="RU003791"/>
    </source>
</evidence>
<keyword evidence="4 5" id="KW-0648">Protein biosynthesis</keyword>
<dbReference type="Gene3D" id="1.10.10.10">
    <property type="entry name" value="Winged helix-like DNA-binding domain superfamily/Winged helix DNA-binding domain"/>
    <property type="match status" value="1"/>
</dbReference>
<dbReference type="PROSITE" id="PS00825">
    <property type="entry name" value="EF1BD_2"/>
    <property type="match status" value="1"/>
</dbReference>
<comment type="similarity">
    <text evidence="2 5">Belongs to the EF-1-beta/EF-1-delta family.</text>
</comment>
<dbReference type="Pfam" id="PF01498">
    <property type="entry name" value="HTH_Tnp_Tc3_2"/>
    <property type="match status" value="1"/>
</dbReference>
<feature type="coiled-coil region" evidence="6">
    <location>
        <begin position="361"/>
        <end position="388"/>
    </location>
</feature>
<organism evidence="10 11">
    <name type="scientific">Rhipicephalus microplus</name>
    <name type="common">Cattle tick</name>
    <name type="synonym">Boophilus microplus</name>
    <dbReference type="NCBI Taxonomy" id="6941"/>
    <lineage>
        <taxon>Eukaryota</taxon>
        <taxon>Metazoa</taxon>
        <taxon>Ecdysozoa</taxon>
        <taxon>Arthropoda</taxon>
        <taxon>Chelicerata</taxon>
        <taxon>Arachnida</taxon>
        <taxon>Acari</taxon>
        <taxon>Parasitiformes</taxon>
        <taxon>Ixodida</taxon>
        <taxon>Ixodoidea</taxon>
        <taxon>Ixodidae</taxon>
        <taxon>Rhipicephalinae</taxon>
        <taxon>Rhipicephalus</taxon>
        <taxon>Boophilus</taxon>
    </lineage>
</organism>
<evidence type="ECO:0000256" key="7">
    <source>
        <dbReference type="SAM" id="MobiDB-lite"/>
    </source>
</evidence>
<evidence type="ECO:0000259" key="9">
    <source>
        <dbReference type="SMART" id="SM01182"/>
    </source>
</evidence>
<dbReference type="SUPFAM" id="SSF46689">
    <property type="entry name" value="Homeodomain-like"/>
    <property type="match status" value="1"/>
</dbReference>
<dbReference type="CDD" id="cd00292">
    <property type="entry name" value="EF1B"/>
    <property type="match status" value="1"/>
</dbReference>
<keyword evidence="3 5" id="KW-0251">Elongation factor</keyword>
<keyword evidence="11" id="KW-1185">Reference proteome</keyword>
<dbReference type="PANTHER" id="PTHR11595">
    <property type="entry name" value="EF-HAND AND COILED-COIL DOMAIN-CONTAINING FAMILY MEMBER"/>
    <property type="match status" value="1"/>
</dbReference>
<dbReference type="InterPro" id="IPR002492">
    <property type="entry name" value="Transposase_Tc1-like"/>
</dbReference>
<dbReference type="InterPro" id="IPR014717">
    <property type="entry name" value="Transl_elong_EF1B/ribsomal_bS6"/>
</dbReference>
<dbReference type="AlphaFoldDB" id="A0A9J6DVC9"/>
<dbReference type="InterPro" id="IPR014038">
    <property type="entry name" value="EF1B_bsu/dsu_GNE"/>
</dbReference>
<dbReference type="InterPro" id="IPR049720">
    <property type="entry name" value="EF1B_bsu/dsu"/>
</dbReference>
<proteinExistence type="inferred from homology"/>
<dbReference type="InterPro" id="IPR009057">
    <property type="entry name" value="Homeodomain-like_sf"/>
</dbReference>
<dbReference type="GO" id="GO:0005085">
    <property type="term" value="F:guanyl-nucleotide exchange factor activity"/>
    <property type="evidence" value="ECO:0007669"/>
    <property type="project" value="TreeGrafter"/>
</dbReference>
<name>A0A9J6DVC9_RHIMP</name>
<feature type="domain" description="Translation elongation factor EF1B beta/delta subunit guanine nucleotide exchange" evidence="8">
    <location>
        <begin position="307"/>
        <end position="393"/>
    </location>
</feature>
<dbReference type="InterPro" id="IPR036388">
    <property type="entry name" value="WH-like_DNA-bd_sf"/>
</dbReference>
<dbReference type="GO" id="GO:0003746">
    <property type="term" value="F:translation elongation factor activity"/>
    <property type="evidence" value="ECO:0007669"/>
    <property type="project" value="UniProtKB-KW"/>
</dbReference>
<dbReference type="EMBL" id="JABSTU010000007">
    <property type="protein sequence ID" value="KAH8026044.1"/>
    <property type="molecule type" value="Genomic_DNA"/>
</dbReference>
<dbReference type="PANTHER" id="PTHR11595:SF26">
    <property type="entry name" value="ELONGATION FACTOR 1-DELTA"/>
    <property type="match status" value="1"/>
</dbReference>
<sequence>MSRLPESERRDIVDLSLQGHTQRQISAMKNRPLSTINRIIQAYRNERKITDAPRKPRPQVTTENEDMAIVAAAVDNPSATVDEIKQSTGLTRVSNTTVKRRLYAAGLKSRTAVQKPIVSGVNKQKRLDFATEHLQWTEEHWAKVVFTDESSFTTRWDQRQRVWRPQNCRYMPEYMQRVAASGRSAGDALVQSGSSPHDDAFQKKIMQEHNEMKNTLQEVLAAMRKMEARISELEKRCPTSCTVPAAKIVAPQAKVANHVPAKKEAADDDDDIDLFGSEDDEEADKAREERLKAYQEKKSKKPQVVAKSNIVLDVKPWDDETDMKAMEENVRRIEMDGLLWGASKLVPLAYGIKKLQIVCVVEDDKVSIDELQEKIEGIEDLVQSVDIAAFNKI</sequence>
<dbReference type="SMART" id="SM00888">
    <property type="entry name" value="EF1_GNE"/>
    <property type="match status" value="1"/>
</dbReference>
<feature type="coiled-coil region" evidence="6">
    <location>
        <begin position="206"/>
        <end position="236"/>
    </location>
</feature>
<dbReference type="VEuPathDB" id="VectorBase:LOC119165368"/>
<dbReference type="VEuPathDB" id="VectorBase:LOC119170363"/>
<dbReference type="GO" id="GO:0003677">
    <property type="term" value="F:DNA binding"/>
    <property type="evidence" value="ECO:0007669"/>
    <property type="project" value="InterPro"/>
</dbReference>
<dbReference type="InterPro" id="IPR001326">
    <property type="entry name" value="Transl_elong_EF1B_B/D_CS"/>
</dbReference>
<keyword evidence="6" id="KW-0175">Coiled coil</keyword>
<evidence type="ECO:0000313" key="11">
    <source>
        <dbReference type="Proteomes" id="UP000821866"/>
    </source>
</evidence>
<accession>A0A9J6DVC9</accession>
<feature type="compositionally biased region" description="Acidic residues" evidence="7">
    <location>
        <begin position="266"/>
        <end position="283"/>
    </location>
</feature>
<dbReference type="PROSITE" id="PS00824">
    <property type="entry name" value="EF1BD_1"/>
    <property type="match status" value="1"/>
</dbReference>
<dbReference type="InterPro" id="IPR036219">
    <property type="entry name" value="eEF-1beta-like_sf"/>
</dbReference>
<dbReference type="Pfam" id="PF00736">
    <property type="entry name" value="EF1_GNE"/>
    <property type="match status" value="1"/>
</dbReference>
<evidence type="ECO:0000256" key="2">
    <source>
        <dbReference type="ARBA" id="ARBA00007411"/>
    </source>
</evidence>
<dbReference type="Gene3D" id="3.30.420.10">
    <property type="entry name" value="Ribonuclease H-like superfamily/Ribonuclease H"/>
    <property type="match status" value="1"/>
</dbReference>
<dbReference type="Gene3D" id="3.30.70.60">
    <property type="match status" value="1"/>
</dbReference>
<dbReference type="InterPro" id="IPR036397">
    <property type="entry name" value="RNaseH_sf"/>
</dbReference>
<comment type="caution">
    <text evidence="10">The sequence shown here is derived from an EMBL/GenBank/DDBJ whole genome shotgun (WGS) entry which is preliminary data.</text>
</comment>
<dbReference type="Proteomes" id="UP000821866">
    <property type="component" value="Unassembled WGS sequence"/>
</dbReference>
<evidence type="ECO:0000313" key="10">
    <source>
        <dbReference type="EMBL" id="KAH8026044.1"/>
    </source>
</evidence>
<dbReference type="GO" id="GO:0015074">
    <property type="term" value="P:DNA integration"/>
    <property type="evidence" value="ECO:0007669"/>
    <property type="project" value="InterPro"/>
</dbReference>
<reference evidence="10" key="2">
    <citation type="submission" date="2021-09" db="EMBL/GenBank/DDBJ databases">
        <authorList>
            <person name="Jia N."/>
            <person name="Wang J."/>
            <person name="Shi W."/>
            <person name="Du L."/>
            <person name="Sun Y."/>
            <person name="Zhan W."/>
            <person name="Jiang J."/>
            <person name="Wang Q."/>
            <person name="Zhang B."/>
            <person name="Ji P."/>
            <person name="Sakyi L.B."/>
            <person name="Cui X."/>
            <person name="Yuan T."/>
            <person name="Jiang B."/>
            <person name="Yang W."/>
            <person name="Lam T.T.-Y."/>
            <person name="Chang Q."/>
            <person name="Ding S."/>
            <person name="Wang X."/>
            <person name="Zhu J."/>
            <person name="Ruan X."/>
            <person name="Zhao L."/>
            <person name="Wei J."/>
            <person name="Que T."/>
            <person name="Du C."/>
            <person name="Cheng J."/>
            <person name="Dai P."/>
            <person name="Han X."/>
            <person name="Huang E."/>
            <person name="Gao Y."/>
            <person name="Liu J."/>
            <person name="Shao H."/>
            <person name="Ye R."/>
            <person name="Li L."/>
            <person name="Wei W."/>
            <person name="Wang X."/>
            <person name="Wang C."/>
            <person name="Huo Q."/>
            <person name="Li W."/>
            <person name="Guo W."/>
            <person name="Chen H."/>
            <person name="Chen S."/>
            <person name="Zhou L."/>
            <person name="Zhou L."/>
            <person name="Ni X."/>
            <person name="Tian J."/>
            <person name="Zhou Y."/>
            <person name="Sheng Y."/>
            <person name="Liu T."/>
            <person name="Pan Y."/>
            <person name="Xia L."/>
            <person name="Li J."/>
            <person name="Zhao F."/>
            <person name="Cao W."/>
        </authorList>
    </citation>
    <scope>NUCLEOTIDE SEQUENCE</scope>
    <source>
        <strain evidence="10">Rmic-2018</strain>
        <tissue evidence="10">Larvae</tissue>
    </source>
</reference>
<dbReference type="GO" id="GO:0005829">
    <property type="term" value="C:cytosol"/>
    <property type="evidence" value="ECO:0007669"/>
    <property type="project" value="TreeGrafter"/>
</dbReference>
<comment type="subcellular location">
    <subcellularLocation>
        <location evidence="1">Nucleus</location>
    </subcellularLocation>
</comment>